<dbReference type="PANTHER" id="PTHR31956">
    <property type="entry name" value="NON-SPECIFIC PHOSPHOLIPASE C4-RELATED"/>
    <property type="match status" value="1"/>
</dbReference>
<accession>A0A136IQ04</accession>
<dbReference type="GO" id="GO:0009395">
    <property type="term" value="P:phospholipid catabolic process"/>
    <property type="evidence" value="ECO:0007669"/>
    <property type="project" value="TreeGrafter"/>
</dbReference>
<dbReference type="Pfam" id="PF04185">
    <property type="entry name" value="Phosphoesterase"/>
    <property type="match status" value="1"/>
</dbReference>
<organism evidence="3 4">
    <name type="scientific">Microdochium bolleyi</name>
    <dbReference type="NCBI Taxonomy" id="196109"/>
    <lineage>
        <taxon>Eukaryota</taxon>
        <taxon>Fungi</taxon>
        <taxon>Dikarya</taxon>
        <taxon>Ascomycota</taxon>
        <taxon>Pezizomycotina</taxon>
        <taxon>Sordariomycetes</taxon>
        <taxon>Xylariomycetidae</taxon>
        <taxon>Xylariales</taxon>
        <taxon>Microdochiaceae</taxon>
        <taxon>Microdochium</taxon>
    </lineage>
</organism>
<sequence>MACHLFRLGALAALATAAAAADIVPGRAFDRFISIWLENQDFDKVDADAAFAELRKQGILQTRYYAHTHPSQPNYLAAIGGDYFGLDHDEVVRIPENVSTIVDLLDEKEISWAAAMEGIPGPGYMGRGSIGEDGVNLDYVRKHNPFVSYDSIANHGRKLLNVLSLDDFQRSLAAGTLPQFVMLSPNMLNDGHNTTLDYATKWSRDFLQPLLKDNSRIFNGDNSNGREVRTLIQLTYDETADYARPNRIASLLLGSAVPAELRGTEDDGFYTHFSILSTVQNNWQLSNLGRYDVGANVFALVAGKTGYENVADPPGADRVNNSVSYPGFLNLNHTTRLAALPPPNLNLVGAGGQGVLKSVREAWGGVILGGKVKTPYDGKHYIFDGDHVPEYVLP</sequence>
<feature type="signal peptide" evidence="2">
    <location>
        <begin position="1"/>
        <end position="20"/>
    </location>
</feature>
<dbReference type="Proteomes" id="UP000070501">
    <property type="component" value="Unassembled WGS sequence"/>
</dbReference>
<dbReference type="STRING" id="196109.A0A136IQ04"/>
<dbReference type="PANTHER" id="PTHR31956:SF15">
    <property type="entry name" value="ACID PHOSPHATASE PHOA"/>
    <property type="match status" value="1"/>
</dbReference>
<gene>
    <name evidence="3" type="ORF">Micbo1qcDRAFT_152151</name>
</gene>
<keyword evidence="1" id="KW-0378">Hydrolase</keyword>
<evidence type="ECO:0008006" key="5">
    <source>
        <dbReference type="Google" id="ProtNLM"/>
    </source>
</evidence>
<dbReference type="AlphaFoldDB" id="A0A136IQ04"/>
<reference evidence="4" key="1">
    <citation type="submission" date="2016-02" db="EMBL/GenBank/DDBJ databases">
        <title>Draft genome sequence of Microdochium bolleyi, a fungal endophyte of beachgrass.</title>
        <authorList>
            <consortium name="DOE Joint Genome Institute"/>
            <person name="David A.S."/>
            <person name="May G."/>
            <person name="Haridas S."/>
            <person name="Lim J."/>
            <person name="Wang M."/>
            <person name="Labutti K."/>
            <person name="Lipzen A."/>
            <person name="Barry K."/>
            <person name="Grigoriev I.V."/>
        </authorList>
    </citation>
    <scope>NUCLEOTIDE SEQUENCE [LARGE SCALE GENOMIC DNA]</scope>
    <source>
        <strain evidence="4">J235TASD1</strain>
    </source>
</reference>
<protein>
    <recommendedName>
        <fullName evidence="5">Acid phosphatase</fullName>
    </recommendedName>
</protein>
<name>A0A136IQ04_9PEZI</name>
<dbReference type="EMBL" id="KQ964264">
    <property type="protein sequence ID" value="KXJ86996.1"/>
    <property type="molecule type" value="Genomic_DNA"/>
</dbReference>
<dbReference type="InParanoid" id="A0A136IQ04"/>
<feature type="chain" id="PRO_5007292953" description="Acid phosphatase" evidence="2">
    <location>
        <begin position="21"/>
        <end position="394"/>
    </location>
</feature>
<dbReference type="OrthoDB" id="5135119at2759"/>
<evidence type="ECO:0000313" key="3">
    <source>
        <dbReference type="EMBL" id="KXJ86996.1"/>
    </source>
</evidence>
<proteinExistence type="predicted"/>
<keyword evidence="4" id="KW-1185">Reference proteome</keyword>
<evidence type="ECO:0000256" key="2">
    <source>
        <dbReference type="SAM" id="SignalP"/>
    </source>
</evidence>
<keyword evidence="2" id="KW-0732">Signal</keyword>
<dbReference type="GO" id="GO:0016788">
    <property type="term" value="F:hydrolase activity, acting on ester bonds"/>
    <property type="evidence" value="ECO:0007669"/>
    <property type="project" value="InterPro"/>
</dbReference>
<evidence type="ECO:0000313" key="4">
    <source>
        <dbReference type="Proteomes" id="UP000070501"/>
    </source>
</evidence>
<evidence type="ECO:0000256" key="1">
    <source>
        <dbReference type="ARBA" id="ARBA00022801"/>
    </source>
</evidence>
<dbReference type="InterPro" id="IPR007312">
    <property type="entry name" value="Phosphoesterase"/>
</dbReference>